<evidence type="ECO:0000259" key="8">
    <source>
        <dbReference type="PROSITE" id="PS50893"/>
    </source>
</evidence>
<evidence type="ECO:0000259" key="9">
    <source>
        <dbReference type="PROSITE" id="PS50929"/>
    </source>
</evidence>
<dbReference type="InterPro" id="IPR027417">
    <property type="entry name" value="P-loop_NTPase"/>
</dbReference>
<feature type="transmembrane region" description="Helical" evidence="7">
    <location>
        <begin position="161"/>
        <end position="178"/>
    </location>
</feature>
<dbReference type="EMBL" id="WURB01000029">
    <property type="protein sequence ID" value="MXQ14261.1"/>
    <property type="molecule type" value="Genomic_DNA"/>
</dbReference>
<keyword evidence="3" id="KW-0547">Nucleotide-binding</keyword>
<dbReference type="AlphaFoldDB" id="A0A7X3MVZ1"/>
<dbReference type="GO" id="GO:0015421">
    <property type="term" value="F:ABC-type oligopeptide transporter activity"/>
    <property type="evidence" value="ECO:0007669"/>
    <property type="project" value="TreeGrafter"/>
</dbReference>
<keyword evidence="6 7" id="KW-0472">Membrane</keyword>
<evidence type="ECO:0000313" key="11">
    <source>
        <dbReference type="Proteomes" id="UP000436483"/>
    </source>
</evidence>
<dbReference type="InterPro" id="IPR003439">
    <property type="entry name" value="ABC_transporter-like_ATP-bd"/>
</dbReference>
<dbReference type="InterPro" id="IPR036640">
    <property type="entry name" value="ABC1_TM_sf"/>
</dbReference>
<reference evidence="10 11" key="2">
    <citation type="submission" date="2020-01" db="EMBL/GenBank/DDBJ databases">
        <title>Microvirga sp. nov., an arsenate reduction bacterium isolated from Tibet hotspring sediments.</title>
        <authorList>
            <person name="Xian W.-D."/>
            <person name="Li W.-J."/>
        </authorList>
    </citation>
    <scope>NUCLEOTIDE SEQUENCE [LARGE SCALE GENOMIC DNA]</scope>
    <source>
        <strain evidence="10 11">KCTC 23863</strain>
    </source>
</reference>
<dbReference type="Gene3D" id="3.40.50.300">
    <property type="entry name" value="P-loop containing nucleotide triphosphate hydrolases"/>
    <property type="match status" value="1"/>
</dbReference>
<reference evidence="10 11" key="1">
    <citation type="submission" date="2019-12" db="EMBL/GenBank/DDBJ databases">
        <authorList>
            <person name="Yuan C.-G."/>
        </authorList>
    </citation>
    <scope>NUCLEOTIDE SEQUENCE [LARGE SCALE GENOMIC DNA]</scope>
    <source>
        <strain evidence="10 11">KCTC 23863</strain>
    </source>
</reference>
<keyword evidence="5 7" id="KW-1133">Transmembrane helix</keyword>
<evidence type="ECO:0000256" key="2">
    <source>
        <dbReference type="ARBA" id="ARBA00022692"/>
    </source>
</evidence>
<feature type="transmembrane region" description="Helical" evidence="7">
    <location>
        <begin position="138"/>
        <end position="155"/>
    </location>
</feature>
<dbReference type="PROSITE" id="PS50929">
    <property type="entry name" value="ABC_TM1F"/>
    <property type="match status" value="1"/>
</dbReference>
<protein>
    <submittedName>
        <fullName evidence="10">ATP-binding cassette domain-containing protein</fullName>
    </submittedName>
</protein>
<dbReference type="PANTHER" id="PTHR43394">
    <property type="entry name" value="ATP-DEPENDENT PERMEASE MDL1, MITOCHONDRIAL"/>
    <property type="match status" value="1"/>
</dbReference>
<dbReference type="RefSeq" id="WP_160887990.1">
    <property type="nucleotide sequence ID" value="NZ_WURB01000029.1"/>
</dbReference>
<dbReference type="Proteomes" id="UP000436483">
    <property type="component" value="Unassembled WGS sequence"/>
</dbReference>
<dbReference type="GO" id="GO:0016887">
    <property type="term" value="F:ATP hydrolysis activity"/>
    <property type="evidence" value="ECO:0007669"/>
    <property type="project" value="InterPro"/>
</dbReference>
<feature type="transmembrane region" description="Helical" evidence="7">
    <location>
        <begin position="63"/>
        <end position="84"/>
    </location>
</feature>
<dbReference type="OrthoDB" id="9806127at2"/>
<feature type="transmembrane region" description="Helical" evidence="7">
    <location>
        <begin position="20"/>
        <end position="43"/>
    </location>
</feature>
<proteinExistence type="predicted"/>
<keyword evidence="4 10" id="KW-0067">ATP-binding</keyword>
<evidence type="ECO:0000313" key="10">
    <source>
        <dbReference type="EMBL" id="MXQ14261.1"/>
    </source>
</evidence>
<keyword evidence="11" id="KW-1185">Reference proteome</keyword>
<dbReference type="GO" id="GO:0005524">
    <property type="term" value="F:ATP binding"/>
    <property type="evidence" value="ECO:0007669"/>
    <property type="project" value="UniProtKB-KW"/>
</dbReference>
<evidence type="ECO:0000256" key="4">
    <source>
        <dbReference type="ARBA" id="ARBA00022840"/>
    </source>
</evidence>
<evidence type="ECO:0000256" key="5">
    <source>
        <dbReference type="ARBA" id="ARBA00022989"/>
    </source>
</evidence>
<accession>A0A7X3MVZ1</accession>
<feature type="domain" description="ABC transporter" evidence="8">
    <location>
        <begin position="335"/>
        <end position="569"/>
    </location>
</feature>
<organism evidence="10 11">
    <name type="scientific">Microvirga makkahensis</name>
    <dbReference type="NCBI Taxonomy" id="1128670"/>
    <lineage>
        <taxon>Bacteria</taxon>
        <taxon>Pseudomonadati</taxon>
        <taxon>Pseudomonadota</taxon>
        <taxon>Alphaproteobacteria</taxon>
        <taxon>Hyphomicrobiales</taxon>
        <taxon>Methylobacteriaceae</taxon>
        <taxon>Microvirga</taxon>
    </lineage>
</organism>
<comment type="caution">
    <text evidence="10">The sequence shown here is derived from an EMBL/GenBank/DDBJ whole genome shotgun (WGS) entry which is preliminary data.</text>
</comment>
<dbReference type="SUPFAM" id="SSF52540">
    <property type="entry name" value="P-loop containing nucleoside triphosphate hydrolases"/>
    <property type="match status" value="1"/>
</dbReference>
<dbReference type="InterPro" id="IPR011527">
    <property type="entry name" value="ABC1_TM_dom"/>
</dbReference>
<dbReference type="Pfam" id="PF00664">
    <property type="entry name" value="ABC_membrane"/>
    <property type="match status" value="1"/>
</dbReference>
<feature type="transmembrane region" description="Helical" evidence="7">
    <location>
        <begin position="247"/>
        <end position="269"/>
    </location>
</feature>
<dbReference type="PANTHER" id="PTHR43394:SF1">
    <property type="entry name" value="ATP-BINDING CASSETTE SUB-FAMILY B MEMBER 10, MITOCHONDRIAL"/>
    <property type="match status" value="1"/>
</dbReference>
<gene>
    <name evidence="10" type="ORF">GR328_22960</name>
</gene>
<keyword evidence="2 7" id="KW-0812">Transmembrane</keyword>
<dbReference type="PROSITE" id="PS50893">
    <property type="entry name" value="ABC_TRANSPORTER_2"/>
    <property type="match status" value="1"/>
</dbReference>
<dbReference type="Pfam" id="PF00005">
    <property type="entry name" value="ABC_tran"/>
    <property type="match status" value="1"/>
</dbReference>
<dbReference type="InterPro" id="IPR039421">
    <property type="entry name" value="Type_1_exporter"/>
</dbReference>
<evidence type="ECO:0000256" key="6">
    <source>
        <dbReference type="ARBA" id="ARBA00023136"/>
    </source>
</evidence>
<sequence>MSRFRKKVSVEKNDIVRQAWRASSWGIIAIIVFSIFLNLLRFVTPLYIIHVFDRVPASRSVETLILLTIMALLAIVAGVALDGVRKRMFGQWGKWIEEQFGQFFVYRGLSERSIGQSQSVQESLDELSRLRNFVARSAVRWIDVVWAPLFLWGVYLIDPLLGMITLAAMFLVVALGLLQESATREPRRASRKAAAEAGEIVLNAERKYETVGAFSMASNLSARWRQTTAAHLDERERADARYTFYRLAIRGLGECLRIGLIGVGVWLFLQGSLTLGAVFAARILGGYGYRYVERAVGSWRSLRDGMAAYRSLKAQLRMDNDNNVSIHSATPSSALVIDQLSFRYPGQTNYVLRRLSLTLEPGELLVVTGGAGSGKTTLSRLTVGLLEPRYGQVRLGDVEVKRLPPDVQMQLIGYLPQHTELFRGTVRENIACMGDADFDDIVRAAKLASIHEVLVSLPQGYDTPIGEEMVTLSGSEQKRIALARAIYRRPRLLVLDEPAANLDRRSRNAMEAAVSELKAAGSSIIVTQATKSSRWNAIADKFLILGGRTAELSVAPSKIDPKVSELRRVK</sequence>
<comment type="subcellular location">
    <subcellularLocation>
        <location evidence="1">Cell membrane</location>
        <topology evidence="1">Multi-pass membrane protein</topology>
    </subcellularLocation>
</comment>
<name>A0A7X3MVZ1_9HYPH</name>
<feature type="domain" description="ABC transmembrane type-1" evidence="9">
    <location>
        <begin position="28"/>
        <end position="304"/>
    </location>
</feature>
<dbReference type="SMART" id="SM00382">
    <property type="entry name" value="AAA"/>
    <property type="match status" value="1"/>
</dbReference>
<dbReference type="GO" id="GO:0005886">
    <property type="term" value="C:plasma membrane"/>
    <property type="evidence" value="ECO:0007669"/>
    <property type="project" value="UniProtKB-SubCell"/>
</dbReference>
<dbReference type="InterPro" id="IPR003593">
    <property type="entry name" value="AAA+_ATPase"/>
</dbReference>
<dbReference type="SUPFAM" id="SSF90123">
    <property type="entry name" value="ABC transporter transmembrane region"/>
    <property type="match status" value="1"/>
</dbReference>
<dbReference type="Gene3D" id="1.20.1560.10">
    <property type="entry name" value="ABC transporter type 1, transmembrane domain"/>
    <property type="match status" value="1"/>
</dbReference>
<evidence type="ECO:0000256" key="3">
    <source>
        <dbReference type="ARBA" id="ARBA00022741"/>
    </source>
</evidence>
<evidence type="ECO:0000256" key="7">
    <source>
        <dbReference type="SAM" id="Phobius"/>
    </source>
</evidence>
<evidence type="ECO:0000256" key="1">
    <source>
        <dbReference type="ARBA" id="ARBA00004651"/>
    </source>
</evidence>